<dbReference type="PANTHER" id="PTHR43245">
    <property type="entry name" value="BIFUNCTIONAL POLYMYXIN RESISTANCE PROTEIN ARNA"/>
    <property type="match status" value="1"/>
</dbReference>
<accession>A0ABX0TVB4</accession>
<dbReference type="GO" id="GO:0047733">
    <property type="term" value="F:CDP-glucose 4,6-dehydratase activity"/>
    <property type="evidence" value="ECO:0007669"/>
    <property type="project" value="UniProtKB-EC"/>
</dbReference>
<evidence type="ECO:0000313" key="3">
    <source>
        <dbReference type="Proteomes" id="UP000727456"/>
    </source>
</evidence>
<dbReference type="NCBIfam" id="TIGR02622">
    <property type="entry name" value="CDP_4_6_dhtase"/>
    <property type="match status" value="1"/>
</dbReference>
<organism evidence="2 3">
    <name type="scientific">Sphingomonas vulcanisoli</name>
    <dbReference type="NCBI Taxonomy" id="1658060"/>
    <lineage>
        <taxon>Bacteria</taxon>
        <taxon>Pseudomonadati</taxon>
        <taxon>Pseudomonadota</taxon>
        <taxon>Alphaproteobacteria</taxon>
        <taxon>Sphingomonadales</taxon>
        <taxon>Sphingomonadaceae</taxon>
        <taxon>Sphingomonas</taxon>
    </lineage>
</organism>
<keyword evidence="3" id="KW-1185">Reference proteome</keyword>
<dbReference type="SUPFAM" id="SSF51735">
    <property type="entry name" value="NAD(P)-binding Rossmann-fold domains"/>
    <property type="match status" value="1"/>
</dbReference>
<proteinExistence type="predicted"/>
<evidence type="ECO:0000313" key="2">
    <source>
        <dbReference type="EMBL" id="NIJ09452.1"/>
    </source>
</evidence>
<dbReference type="EMBL" id="JAAOZC010000011">
    <property type="protein sequence ID" value="NIJ09452.1"/>
    <property type="molecule type" value="Genomic_DNA"/>
</dbReference>
<dbReference type="Proteomes" id="UP000727456">
    <property type="component" value="Unassembled WGS sequence"/>
</dbReference>
<protein>
    <submittedName>
        <fullName evidence="2">CDP-glucose 4,6-dehydratase</fullName>
        <ecNumber evidence="2">4.2.1.45</ecNumber>
    </submittedName>
</protein>
<feature type="domain" description="NAD(P)-binding" evidence="1">
    <location>
        <begin position="25"/>
        <end position="334"/>
    </location>
</feature>
<gene>
    <name evidence="2" type="ORF">FHS31_003084</name>
</gene>
<dbReference type="InterPro" id="IPR013445">
    <property type="entry name" value="CDP_4_6_deHydtase"/>
</dbReference>
<dbReference type="CDD" id="cd05252">
    <property type="entry name" value="CDP_GD_SDR_e"/>
    <property type="match status" value="1"/>
</dbReference>
<keyword evidence="2" id="KW-0456">Lyase</keyword>
<dbReference type="Gene3D" id="3.90.25.10">
    <property type="entry name" value="UDP-galactose 4-epimerase, domain 1"/>
    <property type="match status" value="1"/>
</dbReference>
<dbReference type="PANTHER" id="PTHR43245:SF10">
    <property type="entry name" value="SUGAR DEHYDRATASE_EPIMERASE YFNG-RELATED"/>
    <property type="match status" value="1"/>
</dbReference>
<dbReference type="InterPro" id="IPR036291">
    <property type="entry name" value="NAD(P)-bd_dom_sf"/>
</dbReference>
<evidence type="ECO:0000259" key="1">
    <source>
        <dbReference type="Pfam" id="PF16363"/>
    </source>
</evidence>
<reference evidence="2 3" key="1">
    <citation type="submission" date="2020-03" db="EMBL/GenBank/DDBJ databases">
        <title>Genomic Encyclopedia of Type Strains, Phase III (KMG-III): the genomes of soil and plant-associated and newly described type strains.</title>
        <authorList>
            <person name="Whitman W."/>
        </authorList>
    </citation>
    <scope>NUCLEOTIDE SEQUENCE [LARGE SCALE GENOMIC DNA]</scope>
    <source>
        <strain evidence="2 3">CECT 8804</strain>
    </source>
</reference>
<dbReference type="Gene3D" id="3.40.50.720">
    <property type="entry name" value="NAD(P)-binding Rossmann-like Domain"/>
    <property type="match status" value="1"/>
</dbReference>
<dbReference type="InterPro" id="IPR050177">
    <property type="entry name" value="Lipid_A_modif_metabolic_enz"/>
</dbReference>
<dbReference type="EC" id="4.2.1.45" evidence="2"/>
<name>A0ABX0TVB4_9SPHN</name>
<comment type="caution">
    <text evidence="2">The sequence shown here is derived from an EMBL/GenBank/DDBJ whole genome shotgun (WGS) entry which is preliminary data.</text>
</comment>
<dbReference type="RefSeq" id="WP_208408763.1">
    <property type="nucleotide sequence ID" value="NZ_JAAOZC010000011.1"/>
</dbReference>
<sequence>MLRRGSVSKMTCAIDPNFWRGKKVLLTGHTGFKGAWLSFWLHQLGAEVTGFSIDVPTSPSLFDKLGIAGMVRDIRGDVRDLAAVEGAVKASGAEIVLHLAAQSLVRLSYVKPVETFATNVMGTVHVLEAARQAGVAEVLIVTSDKCYENREWLWSYRETDAMGGYDPYSSSKGCAELVASAYARAYPAFAGAPLIVSARAGNVIGGGDWALDRLIPDLVRGFASGASVEIRSPGAVRPWQHVLEPIGGYLMLVQKCAEDPSFAAQGWNFGPNSESERTVRDIAMRMCAIWSKPEGWKDVSASGAVHEAHLLKLDSTKARSLLGWAPRWSLEEALDVTSDYYKIELAGGDCADCATRQIADYCASVRS</sequence>
<dbReference type="InterPro" id="IPR016040">
    <property type="entry name" value="NAD(P)-bd_dom"/>
</dbReference>
<dbReference type="Pfam" id="PF16363">
    <property type="entry name" value="GDP_Man_Dehyd"/>
    <property type="match status" value="1"/>
</dbReference>